<protein>
    <submittedName>
        <fullName evidence="2">Uncharacterized protein</fullName>
    </submittedName>
</protein>
<name>A0ABM9D3F7_9LACO</name>
<gene>
    <name evidence="2" type="ORF">LMG032447_01034</name>
</gene>
<feature type="transmembrane region" description="Helical" evidence="1">
    <location>
        <begin position="79"/>
        <end position="99"/>
    </location>
</feature>
<sequence length="150" mass="16262">MKQDERKFLGVLTIVFGGIGLALSWIPIFAMSTSIVDLVANTFALSWIPIIRNVAFFFGIVALIWGIIALFINRKNKKTLALAMIGTIIAEASISLVLISTSTTADFACVISITFLTVALGTQFTYSHALNKATDQINRSTDSSSKSKKI</sequence>
<accession>A0ABM9D3F7</accession>
<comment type="caution">
    <text evidence="2">The sequence shown here is derived from an EMBL/GenBank/DDBJ whole genome shotgun (WGS) entry which is preliminary data.</text>
</comment>
<reference evidence="2" key="1">
    <citation type="submission" date="2022-03" db="EMBL/GenBank/DDBJ databases">
        <authorList>
            <person name="Hettiarachchi G."/>
        </authorList>
    </citation>
    <scope>NUCLEOTIDE SEQUENCE</scope>
    <source>
        <strain evidence="2">LMG 32447</strain>
    </source>
</reference>
<evidence type="ECO:0000313" key="3">
    <source>
        <dbReference type="Proteomes" id="UP000838102"/>
    </source>
</evidence>
<feature type="transmembrane region" description="Helical" evidence="1">
    <location>
        <begin position="105"/>
        <end position="126"/>
    </location>
</feature>
<dbReference type="RefSeq" id="WP_248706412.1">
    <property type="nucleotide sequence ID" value="NZ_CAKOET010000004.1"/>
</dbReference>
<keyword evidence="3" id="KW-1185">Reference proteome</keyword>
<organism evidence="2 3">
    <name type="scientific">Convivina praedatoris</name>
    <dbReference type="NCBI Taxonomy" id="2880963"/>
    <lineage>
        <taxon>Bacteria</taxon>
        <taxon>Bacillati</taxon>
        <taxon>Bacillota</taxon>
        <taxon>Bacilli</taxon>
        <taxon>Lactobacillales</taxon>
        <taxon>Lactobacillaceae</taxon>
        <taxon>Convivina</taxon>
    </lineage>
</organism>
<keyword evidence="1" id="KW-0472">Membrane</keyword>
<feature type="transmembrane region" description="Helical" evidence="1">
    <location>
        <begin position="9"/>
        <end position="30"/>
    </location>
</feature>
<evidence type="ECO:0000256" key="1">
    <source>
        <dbReference type="SAM" id="Phobius"/>
    </source>
</evidence>
<dbReference type="Proteomes" id="UP000838102">
    <property type="component" value="Unassembled WGS sequence"/>
</dbReference>
<proteinExistence type="predicted"/>
<keyword evidence="1" id="KW-0812">Transmembrane</keyword>
<keyword evidence="1" id="KW-1133">Transmembrane helix</keyword>
<feature type="transmembrane region" description="Helical" evidence="1">
    <location>
        <begin position="50"/>
        <end position="72"/>
    </location>
</feature>
<dbReference type="EMBL" id="CAKOEU010000004">
    <property type="protein sequence ID" value="CAH1855218.1"/>
    <property type="molecule type" value="Genomic_DNA"/>
</dbReference>
<evidence type="ECO:0000313" key="2">
    <source>
        <dbReference type="EMBL" id="CAH1855218.1"/>
    </source>
</evidence>